<feature type="compositionally biased region" description="Basic and acidic residues" evidence="9">
    <location>
        <begin position="186"/>
        <end position="206"/>
    </location>
</feature>
<dbReference type="InterPro" id="IPR050355">
    <property type="entry name" value="RCF1"/>
</dbReference>
<keyword evidence="6" id="KW-1133">Transmembrane helix</keyword>
<sequence>MPSNTPSPHLSMETRISTPLYYTTDTKPLVPDSDFYEENRWQKLSRRLKEEPLIPLGCALTCAALVGATRSIRAGDQHRTNRMFRARIAAQAFTLVAMVAGSMYWDSDRKKRKEFEGAIEERKAKEKNEAWIKELEARDEEEKAIRAQRERRRLRQEGRAQKVEEKVTEKGQGVLDRVYGLVGGAKSDEEKAEKTEKTEKTEKVDKVGTPPKASSMVDERERRKLGVLEMCQHLLNSRR</sequence>
<dbReference type="PANTHER" id="PTHR12297">
    <property type="entry name" value="HYPOXIA-INDUCBILE GENE 1 HIG1 -RELATED"/>
    <property type="match status" value="1"/>
</dbReference>
<evidence type="ECO:0000313" key="11">
    <source>
        <dbReference type="EMBL" id="TVY12597.1"/>
    </source>
</evidence>
<evidence type="ECO:0000256" key="3">
    <source>
        <dbReference type="ARBA" id="ARBA00009366"/>
    </source>
</evidence>
<dbReference type="InterPro" id="IPR007667">
    <property type="entry name" value="Hypoxia_induced_domain"/>
</dbReference>
<feature type="region of interest" description="Disordered" evidence="9">
    <location>
        <begin position="185"/>
        <end position="221"/>
    </location>
</feature>
<comment type="function">
    <text evidence="1">Cytochrome c oxidase subunit which plays a role in assembly of respiratory supercomplexes.</text>
</comment>
<evidence type="ECO:0000256" key="4">
    <source>
        <dbReference type="ARBA" id="ARBA00011565"/>
    </source>
</evidence>
<feature type="domain" description="HIG1" evidence="10">
    <location>
        <begin position="25"/>
        <end position="116"/>
    </location>
</feature>
<evidence type="ECO:0000259" key="10">
    <source>
        <dbReference type="PROSITE" id="PS51503"/>
    </source>
</evidence>
<reference evidence="11 12" key="1">
    <citation type="submission" date="2018-05" db="EMBL/GenBank/DDBJ databases">
        <title>Whole genome sequencing for identification of molecular markers to develop diagnostic detection tools for the regulated plant pathogen Lachnellula willkommii.</title>
        <authorList>
            <person name="Giroux E."/>
            <person name="Bilodeau G."/>
        </authorList>
    </citation>
    <scope>NUCLEOTIDE SEQUENCE [LARGE SCALE GENOMIC DNA]</scope>
    <source>
        <strain evidence="11 12">CBS 203.66</strain>
    </source>
</reference>
<proteinExistence type="inferred from homology"/>
<gene>
    <name evidence="11" type="primary">rcf1</name>
    <name evidence="11" type="ORF">LARI1_G009282</name>
</gene>
<keyword evidence="8" id="KW-0472">Membrane</keyword>
<evidence type="ECO:0000256" key="8">
    <source>
        <dbReference type="ARBA" id="ARBA00023136"/>
    </source>
</evidence>
<evidence type="ECO:0000256" key="7">
    <source>
        <dbReference type="ARBA" id="ARBA00023128"/>
    </source>
</evidence>
<name>A0A8T9AZ57_9HELO</name>
<dbReference type="OrthoDB" id="6604018at2759"/>
<keyword evidence="12" id="KW-1185">Reference proteome</keyword>
<dbReference type="EMBL" id="QGMF01001542">
    <property type="protein sequence ID" value="TVY12597.1"/>
    <property type="molecule type" value="Genomic_DNA"/>
</dbReference>
<dbReference type="AlphaFoldDB" id="A0A8T9AZ57"/>
<dbReference type="Gene3D" id="6.10.140.1320">
    <property type="match status" value="1"/>
</dbReference>
<comment type="similarity">
    <text evidence="3">Belongs to the RCF1 family.</text>
</comment>
<evidence type="ECO:0000313" key="12">
    <source>
        <dbReference type="Proteomes" id="UP000469559"/>
    </source>
</evidence>
<protein>
    <submittedName>
        <fullName evidence="11">Mitochondrial respiratory supercomplex factor 1</fullName>
    </submittedName>
</protein>
<dbReference type="PROSITE" id="PS51503">
    <property type="entry name" value="HIG1"/>
    <property type="match status" value="1"/>
</dbReference>
<evidence type="ECO:0000256" key="9">
    <source>
        <dbReference type="SAM" id="MobiDB-lite"/>
    </source>
</evidence>
<dbReference type="GO" id="GO:0097250">
    <property type="term" value="P:mitochondrial respirasome assembly"/>
    <property type="evidence" value="ECO:0007669"/>
    <property type="project" value="TreeGrafter"/>
</dbReference>
<dbReference type="PANTHER" id="PTHR12297:SF3">
    <property type="entry name" value="HIG1 DOMAIN FAMILY MEMBER 1A"/>
    <property type="match status" value="1"/>
</dbReference>
<evidence type="ECO:0000256" key="1">
    <source>
        <dbReference type="ARBA" id="ARBA00002584"/>
    </source>
</evidence>
<dbReference type="Proteomes" id="UP000469559">
    <property type="component" value="Unassembled WGS sequence"/>
</dbReference>
<evidence type="ECO:0000256" key="6">
    <source>
        <dbReference type="ARBA" id="ARBA00022989"/>
    </source>
</evidence>
<comment type="subcellular location">
    <subcellularLocation>
        <location evidence="2">Mitochondrion membrane</location>
    </subcellularLocation>
</comment>
<comment type="caution">
    <text evidence="11">The sequence shown here is derived from an EMBL/GenBank/DDBJ whole genome shotgun (WGS) entry which is preliminary data.</text>
</comment>
<accession>A0A8T9AZ57</accession>
<dbReference type="GO" id="GO:0031966">
    <property type="term" value="C:mitochondrial membrane"/>
    <property type="evidence" value="ECO:0007669"/>
    <property type="project" value="UniProtKB-SubCell"/>
</dbReference>
<dbReference type="Pfam" id="PF04588">
    <property type="entry name" value="HIG_1_N"/>
    <property type="match status" value="1"/>
</dbReference>
<organism evidence="11 12">
    <name type="scientific">Lachnellula arida</name>
    <dbReference type="NCBI Taxonomy" id="1316785"/>
    <lineage>
        <taxon>Eukaryota</taxon>
        <taxon>Fungi</taxon>
        <taxon>Dikarya</taxon>
        <taxon>Ascomycota</taxon>
        <taxon>Pezizomycotina</taxon>
        <taxon>Leotiomycetes</taxon>
        <taxon>Helotiales</taxon>
        <taxon>Lachnaceae</taxon>
        <taxon>Lachnellula</taxon>
    </lineage>
</organism>
<comment type="subunit">
    <text evidence="4">Associates with the respiratory chain complex III/complex IV supercomplex.</text>
</comment>
<evidence type="ECO:0000256" key="2">
    <source>
        <dbReference type="ARBA" id="ARBA00004325"/>
    </source>
</evidence>
<keyword evidence="5" id="KW-0812">Transmembrane</keyword>
<keyword evidence="7" id="KW-0496">Mitochondrion</keyword>
<evidence type="ECO:0000256" key="5">
    <source>
        <dbReference type="ARBA" id="ARBA00022692"/>
    </source>
</evidence>